<dbReference type="Pfam" id="PF19300">
    <property type="entry name" value="BPD_transp_1_N"/>
    <property type="match status" value="1"/>
</dbReference>
<feature type="transmembrane region" description="Helical" evidence="7">
    <location>
        <begin position="146"/>
        <end position="166"/>
    </location>
</feature>
<dbReference type="InterPro" id="IPR045621">
    <property type="entry name" value="BPD_transp_1_N"/>
</dbReference>
<evidence type="ECO:0000256" key="7">
    <source>
        <dbReference type="RuleBase" id="RU363032"/>
    </source>
</evidence>
<feature type="transmembrane region" description="Helical" evidence="7">
    <location>
        <begin position="6"/>
        <end position="28"/>
    </location>
</feature>
<reference evidence="9 10" key="1">
    <citation type="submission" date="2019-06" db="EMBL/GenBank/DDBJ databases">
        <authorList>
            <person name="Li M."/>
        </authorList>
    </citation>
    <scope>NUCLEOTIDE SEQUENCE [LARGE SCALE GENOMIC DNA]</scope>
    <source>
        <strain evidence="9 10">BGMRC6574</strain>
    </source>
</reference>
<name>A0A506UEM9_9HYPH</name>
<dbReference type="Gene3D" id="1.10.3720.10">
    <property type="entry name" value="MetI-like"/>
    <property type="match status" value="1"/>
</dbReference>
<comment type="caution">
    <text evidence="9">The sequence shown here is derived from an EMBL/GenBank/DDBJ whole genome shotgun (WGS) entry which is preliminary data.</text>
</comment>
<evidence type="ECO:0000313" key="10">
    <source>
        <dbReference type="Proteomes" id="UP000320314"/>
    </source>
</evidence>
<gene>
    <name evidence="9" type="ORF">FJU11_05525</name>
</gene>
<keyword evidence="3" id="KW-1003">Cell membrane</keyword>
<feature type="transmembrane region" description="Helical" evidence="7">
    <location>
        <begin position="102"/>
        <end position="123"/>
    </location>
</feature>
<evidence type="ECO:0000256" key="1">
    <source>
        <dbReference type="ARBA" id="ARBA00004651"/>
    </source>
</evidence>
<evidence type="ECO:0000256" key="5">
    <source>
        <dbReference type="ARBA" id="ARBA00022989"/>
    </source>
</evidence>
<dbReference type="PANTHER" id="PTHR43163">
    <property type="entry name" value="DIPEPTIDE TRANSPORT SYSTEM PERMEASE PROTEIN DPPB-RELATED"/>
    <property type="match status" value="1"/>
</dbReference>
<dbReference type="Pfam" id="PF00528">
    <property type="entry name" value="BPD_transp_1"/>
    <property type="match status" value="1"/>
</dbReference>
<comment type="subcellular location">
    <subcellularLocation>
        <location evidence="1 7">Cell membrane</location>
        <topology evidence="1 7">Multi-pass membrane protein</topology>
    </subcellularLocation>
</comment>
<organism evidence="9 10">
    <name type="scientific">Pararhizobium mangrovi</name>
    <dbReference type="NCBI Taxonomy" id="2590452"/>
    <lineage>
        <taxon>Bacteria</taxon>
        <taxon>Pseudomonadati</taxon>
        <taxon>Pseudomonadota</taxon>
        <taxon>Alphaproteobacteria</taxon>
        <taxon>Hyphomicrobiales</taxon>
        <taxon>Rhizobiaceae</taxon>
        <taxon>Rhizobium/Agrobacterium group</taxon>
        <taxon>Pararhizobium</taxon>
    </lineage>
</organism>
<dbReference type="Proteomes" id="UP000320314">
    <property type="component" value="Unassembled WGS sequence"/>
</dbReference>
<evidence type="ECO:0000256" key="4">
    <source>
        <dbReference type="ARBA" id="ARBA00022692"/>
    </source>
</evidence>
<dbReference type="GO" id="GO:0005886">
    <property type="term" value="C:plasma membrane"/>
    <property type="evidence" value="ECO:0007669"/>
    <property type="project" value="UniProtKB-SubCell"/>
</dbReference>
<evidence type="ECO:0000256" key="6">
    <source>
        <dbReference type="ARBA" id="ARBA00023136"/>
    </source>
</evidence>
<feature type="domain" description="ABC transmembrane type-1" evidence="8">
    <location>
        <begin position="96"/>
        <end position="325"/>
    </location>
</feature>
<dbReference type="AlphaFoldDB" id="A0A506UEM9"/>
<sequence>MRPLVALKTAITAAFTLFGVAVVTFFLLRIVPGNPIAMMIAPGASEADIARLKADYGLDRSIPVQFWIWLKNAVRGDFGTSISTHRNVLGLIAERLPATIELTLLALVIALALGIGAAVLSMLSRRRWPGSVVDNVNGLLLAVPDFVWALAFVLLFGVAFPILPISGRVDPRLSYDFATGFTLLESILRLRFDIAANVLSHMLMPALALALPLAAVILRVLKAALETETGQDYAVLARIRGMSRLRIVVQEALRNAMIPTLALTGVQFTFMFGGTVIVERIFGYPGIGNLAIDAIVNRDLPLIQGLILTFGLIFIVINLLVEASFALLNPRLRHG</sequence>
<dbReference type="PANTHER" id="PTHR43163:SF6">
    <property type="entry name" value="DIPEPTIDE TRANSPORT SYSTEM PERMEASE PROTEIN DPPB-RELATED"/>
    <property type="match status" value="1"/>
</dbReference>
<evidence type="ECO:0000256" key="2">
    <source>
        <dbReference type="ARBA" id="ARBA00022448"/>
    </source>
</evidence>
<dbReference type="EMBL" id="VHLH01000007">
    <property type="protein sequence ID" value="TPW30187.1"/>
    <property type="molecule type" value="Genomic_DNA"/>
</dbReference>
<keyword evidence="5 7" id="KW-1133">Transmembrane helix</keyword>
<keyword evidence="6 7" id="KW-0472">Membrane</keyword>
<keyword evidence="4 7" id="KW-0812">Transmembrane</keyword>
<dbReference type="InterPro" id="IPR000515">
    <property type="entry name" value="MetI-like"/>
</dbReference>
<keyword evidence="10" id="KW-1185">Reference proteome</keyword>
<dbReference type="PROSITE" id="PS50928">
    <property type="entry name" value="ABC_TM1"/>
    <property type="match status" value="1"/>
</dbReference>
<evidence type="ECO:0000256" key="3">
    <source>
        <dbReference type="ARBA" id="ARBA00022475"/>
    </source>
</evidence>
<dbReference type="SUPFAM" id="SSF161098">
    <property type="entry name" value="MetI-like"/>
    <property type="match status" value="1"/>
</dbReference>
<feature type="transmembrane region" description="Helical" evidence="7">
    <location>
        <begin position="261"/>
        <end position="282"/>
    </location>
</feature>
<dbReference type="InterPro" id="IPR035906">
    <property type="entry name" value="MetI-like_sf"/>
</dbReference>
<feature type="transmembrane region" description="Helical" evidence="7">
    <location>
        <begin position="198"/>
        <end position="221"/>
    </location>
</feature>
<feature type="transmembrane region" description="Helical" evidence="7">
    <location>
        <begin position="302"/>
        <end position="328"/>
    </location>
</feature>
<evidence type="ECO:0000259" key="8">
    <source>
        <dbReference type="PROSITE" id="PS50928"/>
    </source>
</evidence>
<dbReference type="OrthoDB" id="7812423at2"/>
<comment type="similarity">
    <text evidence="7">Belongs to the binding-protein-dependent transport system permease family.</text>
</comment>
<protein>
    <submittedName>
        <fullName evidence="9">ABC transporter permease</fullName>
    </submittedName>
</protein>
<accession>A0A506UEM9</accession>
<evidence type="ECO:0000313" key="9">
    <source>
        <dbReference type="EMBL" id="TPW30187.1"/>
    </source>
</evidence>
<dbReference type="GO" id="GO:0071916">
    <property type="term" value="F:dipeptide transmembrane transporter activity"/>
    <property type="evidence" value="ECO:0007669"/>
    <property type="project" value="TreeGrafter"/>
</dbReference>
<proteinExistence type="inferred from homology"/>
<keyword evidence="2 7" id="KW-0813">Transport</keyword>